<evidence type="ECO:0000313" key="2">
    <source>
        <dbReference type="Proteomes" id="UP001056120"/>
    </source>
</evidence>
<protein>
    <submittedName>
        <fullName evidence="1">Uncharacterized protein</fullName>
    </submittedName>
</protein>
<reference evidence="1 2" key="2">
    <citation type="journal article" date="2022" name="Mol. Ecol. Resour.">
        <title>The genomes of chicory, endive, great burdock and yacon provide insights into Asteraceae paleo-polyploidization history and plant inulin production.</title>
        <authorList>
            <person name="Fan W."/>
            <person name="Wang S."/>
            <person name="Wang H."/>
            <person name="Wang A."/>
            <person name="Jiang F."/>
            <person name="Liu H."/>
            <person name="Zhao H."/>
            <person name="Xu D."/>
            <person name="Zhang Y."/>
        </authorList>
    </citation>
    <scope>NUCLEOTIDE SEQUENCE [LARGE SCALE GENOMIC DNA]</scope>
    <source>
        <strain evidence="2">cv. Yunnan</strain>
        <tissue evidence="1">Leaves</tissue>
    </source>
</reference>
<organism evidence="1 2">
    <name type="scientific">Smallanthus sonchifolius</name>
    <dbReference type="NCBI Taxonomy" id="185202"/>
    <lineage>
        <taxon>Eukaryota</taxon>
        <taxon>Viridiplantae</taxon>
        <taxon>Streptophyta</taxon>
        <taxon>Embryophyta</taxon>
        <taxon>Tracheophyta</taxon>
        <taxon>Spermatophyta</taxon>
        <taxon>Magnoliopsida</taxon>
        <taxon>eudicotyledons</taxon>
        <taxon>Gunneridae</taxon>
        <taxon>Pentapetalae</taxon>
        <taxon>asterids</taxon>
        <taxon>campanulids</taxon>
        <taxon>Asterales</taxon>
        <taxon>Asteraceae</taxon>
        <taxon>Asteroideae</taxon>
        <taxon>Heliantheae alliance</taxon>
        <taxon>Millerieae</taxon>
        <taxon>Smallanthus</taxon>
    </lineage>
</organism>
<comment type="caution">
    <text evidence="1">The sequence shown here is derived from an EMBL/GenBank/DDBJ whole genome shotgun (WGS) entry which is preliminary data.</text>
</comment>
<sequence>MGLLVTATILTVFSFSFPVQSRVANSTSCPMDFNYVFRIADCRHSGDSTKPLTNSTTCCQTWLSVGISLAQHLNTTSQFTLPDLATSIVRMSVRFSEQSRLLSLPSILASNCFDPSHSTDKRFCAFLSILKAFFICARFSVNSTTINTSIIESR</sequence>
<evidence type="ECO:0000313" key="1">
    <source>
        <dbReference type="EMBL" id="KAI3693946.1"/>
    </source>
</evidence>
<name>A0ACB8Z8Y3_9ASTR</name>
<accession>A0ACB8Z8Y3</accession>
<reference evidence="2" key="1">
    <citation type="journal article" date="2022" name="Mol. Ecol. Resour.">
        <title>The genomes of chicory, endive, great burdock and yacon provide insights into Asteraceae palaeo-polyploidization history and plant inulin production.</title>
        <authorList>
            <person name="Fan W."/>
            <person name="Wang S."/>
            <person name="Wang H."/>
            <person name="Wang A."/>
            <person name="Jiang F."/>
            <person name="Liu H."/>
            <person name="Zhao H."/>
            <person name="Xu D."/>
            <person name="Zhang Y."/>
        </authorList>
    </citation>
    <scope>NUCLEOTIDE SEQUENCE [LARGE SCALE GENOMIC DNA]</scope>
    <source>
        <strain evidence="2">cv. Yunnan</strain>
    </source>
</reference>
<gene>
    <name evidence="1" type="ORF">L1987_76902</name>
</gene>
<dbReference type="Proteomes" id="UP001056120">
    <property type="component" value="Linkage Group LG26"/>
</dbReference>
<proteinExistence type="predicted"/>
<dbReference type="EMBL" id="CM042043">
    <property type="protein sequence ID" value="KAI3693946.1"/>
    <property type="molecule type" value="Genomic_DNA"/>
</dbReference>
<keyword evidence="2" id="KW-1185">Reference proteome</keyword>